<dbReference type="Proteomes" id="UP000027466">
    <property type="component" value="Unassembled WGS sequence"/>
</dbReference>
<organism evidence="2 3">
    <name type="scientific">Caballeronia glathei</name>
    <dbReference type="NCBI Taxonomy" id="60547"/>
    <lineage>
        <taxon>Bacteria</taxon>
        <taxon>Pseudomonadati</taxon>
        <taxon>Pseudomonadota</taxon>
        <taxon>Betaproteobacteria</taxon>
        <taxon>Burkholderiales</taxon>
        <taxon>Burkholderiaceae</taxon>
        <taxon>Caballeronia</taxon>
    </lineage>
</organism>
<accession>A0A069Q1H5</accession>
<proteinExistence type="predicted"/>
<dbReference type="EMBL" id="JFHC01000007">
    <property type="protein sequence ID" value="KDR43581.1"/>
    <property type="molecule type" value="Genomic_DNA"/>
</dbReference>
<evidence type="ECO:0000313" key="3">
    <source>
        <dbReference type="Proteomes" id="UP000027466"/>
    </source>
</evidence>
<comment type="caution">
    <text evidence="2">The sequence shown here is derived from an EMBL/GenBank/DDBJ whole genome shotgun (WGS) entry which is preliminary data.</text>
</comment>
<evidence type="ECO:0000313" key="2">
    <source>
        <dbReference type="EMBL" id="KDR43581.1"/>
    </source>
</evidence>
<gene>
    <name evidence="2" type="ORF">BG61_35790</name>
</gene>
<dbReference type="RefSeq" id="WP_035941616.1">
    <property type="nucleotide sequence ID" value="NZ_CADFFX010000004.1"/>
</dbReference>
<feature type="signal peptide" evidence="1">
    <location>
        <begin position="1"/>
        <end position="24"/>
    </location>
</feature>
<sequence length="127" mass="13807">MNAHVNLVSKLAAMSIAATSAALAALPAQASVNDYRIKLVNETGLAIRAFHATNIFDPDPGPNLLWRHMLPPRFSAVVDTDDASGVCLFDFETVLSSGHVIEDRAVNVCDTWTYRIAPRMPEARMPS</sequence>
<keyword evidence="3" id="KW-1185">Reference proteome</keyword>
<protein>
    <submittedName>
        <fullName evidence="2">Uncharacterized protein</fullName>
    </submittedName>
</protein>
<name>A0A069Q1H5_9BURK</name>
<dbReference type="AlphaFoldDB" id="A0A069Q1H5"/>
<reference evidence="2 3" key="1">
    <citation type="submission" date="2014-03" db="EMBL/GenBank/DDBJ databases">
        <title>Draft Genome Sequences of Four Burkholderia Strains.</title>
        <authorList>
            <person name="Liu X.Y."/>
            <person name="Li C.X."/>
            <person name="Xu J.H."/>
        </authorList>
    </citation>
    <scope>NUCLEOTIDE SEQUENCE [LARGE SCALE GENOMIC DNA]</scope>
    <source>
        <strain evidence="2 3">DSM 50014</strain>
    </source>
</reference>
<keyword evidence="1" id="KW-0732">Signal</keyword>
<feature type="chain" id="PRO_5007372556" evidence="1">
    <location>
        <begin position="25"/>
        <end position="127"/>
    </location>
</feature>
<evidence type="ECO:0000256" key="1">
    <source>
        <dbReference type="SAM" id="SignalP"/>
    </source>
</evidence>